<dbReference type="Proteomes" id="UP001500707">
    <property type="component" value="Unassembled WGS sequence"/>
</dbReference>
<sequence length="57" mass="6444">MMMAPLTDCPHPGRELSVGGQGWFWECVDCGRRVGPFHGQRAADEDWTRVTSEARRP</sequence>
<gene>
    <name evidence="1" type="ORF">GCM10022295_86210</name>
</gene>
<comment type="caution">
    <text evidence="1">The sequence shown here is derived from an EMBL/GenBank/DDBJ whole genome shotgun (WGS) entry which is preliminary data.</text>
</comment>
<keyword evidence="2" id="KW-1185">Reference proteome</keyword>
<organism evidence="1 2">
    <name type="scientific">Streptomyces osmaniensis</name>
    <dbReference type="NCBI Taxonomy" id="593134"/>
    <lineage>
        <taxon>Bacteria</taxon>
        <taxon>Bacillati</taxon>
        <taxon>Actinomycetota</taxon>
        <taxon>Actinomycetes</taxon>
        <taxon>Kitasatosporales</taxon>
        <taxon>Streptomycetaceae</taxon>
        <taxon>Streptomyces</taxon>
    </lineage>
</organism>
<dbReference type="EMBL" id="BAABCE010000027">
    <property type="protein sequence ID" value="GAA3591313.1"/>
    <property type="molecule type" value="Genomic_DNA"/>
</dbReference>
<reference evidence="2" key="1">
    <citation type="journal article" date="2019" name="Int. J. Syst. Evol. Microbiol.">
        <title>The Global Catalogue of Microorganisms (GCM) 10K type strain sequencing project: providing services to taxonomists for standard genome sequencing and annotation.</title>
        <authorList>
            <consortium name="The Broad Institute Genomics Platform"/>
            <consortium name="The Broad Institute Genome Sequencing Center for Infectious Disease"/>
            <person name="Wu L."/>
            <person name="Ma J."/>
        </authorList>
    </citation>
    <scope>NUCLEOTIDE SEQUENCE [LARGE SCALE GENOMIC DNA]</scope>
    <source>
        <strain evidence="2">JCM 17656</strain>
    </source>
</reference>
<evidence type="ECO:0000313" key="1">
    <source>
        <dbReference type="EMBL" id="GAA3591313.1"/>
    </source>
</evidence>
<name>A0ABP6YX63_9ACTN</name>
<proteinExistence type="predicted"/>
<evidence type="ECO:0000313" key="2">
    <source>
        <dbReference type="Proteomes" id="UP001500707"/>
    </source>
</evidence>
<protein>
    <submittedName>
        <fullName evidence="1">Uncharacterized protein</fullName>
    </submittedName>
</protein>
<accession>A0ABP6YX63</accession>